<feature type="transmembrane region" description="Helical" evidence="1">
    <location>
        <begin position="191"/>
        <end position="211"/>
    </location>
</feature>
<dbReference type="InterPro" id="IPR000160">
    <property type="entry name" value="GGDEF_dom"/>
</dbReference>
<dbReference type="PANTHER" id="PTHR45138">
    <property type="entry name" value="REGULATORY COMPONENTS OF SENSORY TRANSDUCTION SYSTEM"/>
    <property type="match status" value="1"/>
</dbReference>
<dbReference type="PROSITE" id="PS50887">
    <property type="entry name" value="GGDEF"/>
    <property type="match status" value="1"/>
</dbReference>
<dbReference type="GO" id="GO:0052621">
    <property type="term" value="F:diguanylate cyclase activity"/>
    <property type="evidence" value="ECO:0007669"/>
    <property type="project" value="TreeGrafter"/>
</dbReference>
<dbReference type="SUPFAM" id="SSF55073">
    <property type="entry name" value="Nucleotide cyclase"/>
    <property type="match status" value="1"/>
</dbReference>
<protein>
    <submittedName>
        <fullName evidence="3">Diguanylate cyclase (GGDEF) domain-containing protein</fullName>
    </submittedName>
</protein>
<dbReference type="RefSeq" id="WP_074829898.1">
    <property type="nucleotide sequence ID" value="NZ_FOAT01000002.1"/>
</dbReference>
<dbReference type="EMBL" id="FOAT01000002">
    <property type="protein sequence ID" value="SEK44406.1"/>
    <property type="molecule type" value="Genomic_DNA"/>
</dbReference>
<gene>
    <name evidence="3" type="ORF">SAMN05216469_102361</name>
</gene>
<dbReference type="AlphaFoldDB" id="A0A1H7H1W2"/>
<dbReference type="InterPro" id="IPR029151">
    <property type="entry name" value="Sensor-like_sf"/>
</dbReference>
<reference evidence="3 4" key="1">
    <citation type="submission" date="2016-10" db="EMBL/GenBank/DDBJ databases">
        <authorList>
            <person name="de Groot N.N."/>
        </authorList>
    </citation>
    <scope>NUCLEOTIDE SEQUENCE [LARGE SCALE GENOMIC DNA]</scope>
    <source>
        <strain evidence="3 4">KH2T6</strain>
    </source>
</reference>
<evidence type="ECO:0000313" key="4">
    <source>
        <dbReference type="Proteomes" id="UP000186015"/>
    </source>
</evidence>
<dbReference type="Gene3D" id="3.30.70.270">
    <property type="match status" value="1"/>
</dbReference>
<dbReference type="NCBIfam" id="TIGR00254">
    <property type="entry name" value="GGDEF"/>
    <property type="match status" value="1"/>
</dbReference>
<keyword evidence="1" id="KW-1133">Transmembrane helix</keyword>
<keyword evidence="1" id="KW-0472">Membrane</keyword>
<dbReference type="InterPro" id="IPR029787">
    <property type="entry name" value="Nucleotide_cyclase"/>
</dbReference>
<dbReference type="Proteomes" id="UP000186015">
    <property type="component" value="Unassembled WGS sequence"/>
</dbReference>
<evidence type="ECO:0000313" key="3">
    <source>
        <dbReference type="EMBL" id="SEK44406.1"/>
    </source>
</evidence>
<feature type="domain" description="GGDEF" evidence="2">
    <location>
        <begin position="330"/>
        <end position="462"/>
    </location>
</feature>
<dbReference type="SUPFAM" id="SSF103190">
    <property type="entry name" value="Sensory domain-like"/>
    <property type="match status" value="1"/>
</dbReference>
<dbReference type="SMART" id="SM00267">
    <property type="entry name" value="GGDEF"/>
    <property type="match status" value="1"/>
</dbReference>
<dbReference type="OrthoDB" id="9803190at2"/>
<sequence length="462" mass="52411">MDRKQTNVKTSMRNFIIALALLLTTNILMGVILVNVSKNALRAQIEERMLDVSKTAAAQIDGDVLKNITAEDKDTEEYNRTLNILRSFQDNIELDYIYGVKPGPNNTFTFTIDPDREDPADFGETLETTDAIVNAANGRSDVDKSPHSDDWGRFYSAYSPVYDTEGSVVGIIGVDFSADWYEKALNSQTSVAVIVTCIAVTIGIILSFIIMSQNRKRFIAMLNRLDDLDDVTQKIDKIIMAGSLKRLEMLPDADSTVLKTLASGETYDEHTPNEYEAVTSSIEKVYDKMRSFARYVEARSEIDGTTGVKNKACYRNRIKELDEQISAGKADFSAAFFDINGLKKIYVHHGFEAGEKLLFECAKVLKNVFGKENVYHVTGDEFIILTDQKQNWQMKDLFAEFEKELEKYNEEHVRDNILSVAKGFVTYDRKKHKNYRQVFVEVKAACDADKDEHYGRNKIEIQ</sequence>
<organism evidence="3 4">
    <name type="scientific">Ruminococcus albus</name>
    <dbReference type="NCBI Taxonomy" id="1264"/>
    <lineage>
        <taxon>Bacteria</taxon>
        <taxon>Bacillati</taxon>
        <taxon>Bacillota</taxon>
        <taxon>Clostridia</taxon>
        <taxon>Eubacteriales</taxon>
        <taxon>Oscillospiraceae</taxon>
        <taxon>Ruminococcus</taxon>
    </lineage>
</organism>
<dbReference type="InterPro" id="IPR050469">
    <property type="entry name" value="Diguanylate_Cyclase"/>
</dbReference>
<dbReference type="InterPro" id="IPR043128">
    <property type="entry name" value="Rev_trsase/Diguanyl_cyclase"/>
</dbReference>
<dbReference type="Gene3D" id="3.30.450.20">
    <property type="entry name" value="PAS domain"/>
    <property type="match status" value="1"/>
</dbReference>
<accession>A0A1H7H1W2</accession>
<dbReference type="Pfam" id="PF00990">
    <property type="entry name" value="GGDEF"/>
    <property type="match status" value="1"/>
</dbReference>
<evidence type="ECO:0000256" key="1">
    <source>
        <dbReference type="SAM" id="Phobius"/>
    </source>
</evidence>
<name>A0A1H7H1W2_RUMAL</name>
<proteinExistence type="predicted"/>
<dbReference type="PANTHER" id="PTHR45138:SF9">
    <property type="entry name" value="DIGUANYLATE CYCLASE DGCM-RELATED"/>
    <property type="match status" value="1"/>
</dbReference>
<keyword evidence="1" id="KW-0812">Transmembrane</keyword>
<evidence type="ECO:0000259" key="2">
    <source>
        <dbReference type="PROSITE" id="PS50887"/>
    </source>
</evidence>